<dbReference type="GO" id="GO:0006297">
    <property type="term" value="P:nucleotide-excision repair, DNA gap filling"/>
    <property type="evidence" value="ECO:0007669"/>
    <property type="project" value="TreeGrafter"/>
</dbReference>
<feature type="domain" description="DNA-directed DNA polymerase family B multifunctional" evidence="9">
    <location>
        <begin position="1201"/>
        <end position="1402"/>
    </location>
</feature>
<feature type="domain" description="DNA-directed DNA polymerase family B exonuclease" evidence="10">
    <location>
        <begin position="165"/>
        <end position="249"/>
    </location>
</feature>
<dbReference type="GO" id="GO:0043625">
    <property type="term" value="C:delta DNA polymerase complex"/>
    <property type="evidence" value="ECO:0007669"/>
    <property type="project" value="TreeGrafter"/>
</dbReference>
<reference evidence="11 12" key="1">
    <citation type="journal article" date="2017" name="Mol. Biol. Evol.">
        <title>The 4-celled Tetrabaena socialis nuclear genome reveals the essential components for genetic control of cell number at the origin of multicellularity in the volvocine lineage.</title>
        <authorList>
            <person name="Featherston J."/>
            <person name="Arakaki Y."/>
            <person name="Hanschen E.R."/>
            <person name="Ferris P.J."/>
            <person name="Michod R.E."/>
            <person name="Olson B.J.S.C."/>
            <person name="Nozaki H."/>
            <person name="Durand P.M."/>
        </authorList>
    </citation>
    <scope>NUCLEOTIDE SEQUENCE [LARGE SCALE GENOMIC DNA]</scope>
    <source>
        <strain evidence="11 12">NIES-571</strain>
    </source>
</reference>
<dbReference type="InterPro" id="IPR050240">
    <property type="entry name" value="DNA_pol_type-B"/>
</dbReference>
<keyword evidence="3" id="KW-0808">Transferase</keyword>
<dbReference type="InterPro" id="IPR036844">
    <property type="entry name" value="Hint_dom_sf"/>
</dbReference>
<protein>
    <recommendedName>
        <fullName evidence="7">DNA polymerase delta catalytic subunit</fullName>
        <ecNumber evidence="2">2.7.7.7</ecNumber>
    </recommendedName>
</protein>
<dbReference type="PANTHER" id="PTHR10322">
    <property type="entry name" value="DNA POLYMERASE CATALYTIC SUBUNIT"/>
    <property type="match status" value="1"/>
</dbReference>
<feature type="domain" description="DNA-directed DNA polymerase family B multifunctional" evidence="9">
    <location>
        <begin position="759"/>
        <end position="833"/>
    </location>
</feature>
<dbReference type="GO" id="GO:0003677">
    <property type="term" value="F:DNA binding"/>
    <property type="evidence" value="ECO:0007669"/>
    <property type="project" value="UniProtKB-KW"/>
</dbReference>
<evidence type="ECO:0000259" key="10">
    <source>
        <dbReference type="Pfam" id="PF03104"/>
    </source>
</evidence>
<dbReference type="EC" id="2.7.7.7" evidence="2"/>
<dbReference type="InterPro" id="IPR006133">
    <property type="entry name" value="DNA-dir_DNA_pol_B_exonuc"/>
</dbReference>
<dbReference type="OrthoDB" id="546609at2759"/>
<evidence type="ECO:0000256" key="8">
    <source>
        <dbReference type="ARBA" id="ARBA00049244"/>
    </source>
</evidence>
<keyword evidence="12" id="KW-1185">Reference proteome</keyword>
<feature type="domain" description="DNA-directed DNA polymerase family B multifunctional" evidence="9">
    <location>
        <begin position="568"/>
        <end position="720"/>
    </location>
</feature>
<evidence type="ECO:0000313" key="11">
    <source>
        <dbReference type="EMBL" id="PNH12525.1"/>
    </source>
</evidence>
<dbReference type="SUPFAM" id="SSF53098">
    <property type="entry name" value="Ribonuclease H-like"/>
    <property type="match status" value="1"/>
</dbReference>
<evidence type="ECO:0000256" key="2">
    <source>
        <dbReference type="ARBA" id="ARBA00012417"/>
    </source>
</evidence>
<dbReference type="InterPro" id="IPR042087">
    <property type="entry name" value="DNA_pol_B_thumb"/>
</dbReference>
<evidence type="ECO:0000256" key="3">
    <source>
        <dbReference type="ARBA" id="ARBA00022679"/>
    </source>
</evidence>
<accession>A0A2J8AJ34</accession>
<dbReference type="Pfam" id="PF03104">
    <property type="entry name" value="DNA_pol_B_exo1"/>
    <property type="match status" value="2"/>
</dbReference>
<dbReference type="InterPro" id="IPR030934">
    <property type="entry name" value="Intein_C"/>
</dbReference>
<dbReference type="NCBIfam" id="TIGR01443">
    <property type="entry name" value="intein_Cterm"/>
    <property type="match status" value="1"/>
</dbReference>
<dbReference type="GO" id="GO:0003887">
    <property type="term" value="F:DNA-directed DNA polymerase activity"/>
    <property type="evidence" value="ECO:0007669"/>
    <property type="project" value="UniProtKB-KW"/>
</dbReference>
<evidence type="ECO:0000256" key="6">
    <source>
        <dbReference type="ARBA" id="ARBA00023125"/>
    </source>
</evidence>
<dbReference type="PROSITE" id="PS50818">
    <property type="entry name" value="INTEIN_C_TER"/>
    <property type="match status" value="1"/>
</dbReference>
<evidence type="ECO:0000256" key="7">
    <source>
        <dbReference type="ARBA" id="ARBA00024411"/>
    </source>
</evidence>
<dbReference type="Gene3D" id="1.10.132.60">
    <property type="entry name" value="DNA polymerase family B, C-terminal domain"/>
    <property type="match status" value="1"/>
</dbReference>
<dbReference type="GO" id="GO:0000166">
    <property type="term" value="F:nucleotide binding"/>
    <property type="evidence" value="ECO:0007669"/>
    <property type="project" value="InterPro"/>
</dbReference>
<dbReference type="Gene3D" id="3.30.420.10">
    <property type="entry name" value="Ribonuclease H-like superfamily/Ribonuclease H"/>
    <property type="match status" value="1"/>
</dbReference>
<dbReference type="GO" id="GO:0045004">
    <property type="term" value="P:DNA replication proofreading"/>
    <property type="evidence" value="ECO:0007669"/>
    <property type="project" value="TreeGrafter"/>
</dbReference>
<keyword evidence="4" id="KW-0548">Nucleotidyltransferase</keyword>
<organism evidence="11 12">
    <name type="scientific">Tetrabaena socialis</name>
    <dbReference type="NCBI Taxonomy" id="47790"/>
    <lineage>
        <taxon>Eukaryota</taxon>
        <taxon>Viridiplantae</taxon>
        <taxon>Chlorophyta</taxon>
        <taxon>core chlorophytes</taxon>
        <taxon>Chlorophyceae</taxon>
        <taxon>CS clade</taxon>
        <taxon>Chlamydomonadales</taxon>
        <taxon>Tetrabaenaceae</taxon>
        <taxon>Tetrabaena</taxon>
    </lineage>
</organism>
<dbReference type="Gene3D" id="2.170.16.10">
    <property type="entry name" value="Hedgehog/Intein (Hint) domain"/>
    <property type="match status" value="1"/>
</dbReference>
<keyword evidence="5" id="KW-0239">DNA-directed DNA polymerase</keyword>
<dbReference type="Gene3D" id="1.10.287.690">
    <property type="entry name" value="Helix hairpin bin"/>
    <property type="match status" value="1"/>
</dbReference>
<name>A0A2J8AJ34_9CHLO</name>
<dbReference type="InterPro" id="IPR006134">
    <property type="entry name" value="DNA-dir_DNA_pol_B_multi_dom"/>
</dbReference>
<keyword evidence="6" id="KW-0238">DNA-binding</keyword>
<sequence>MAMKRSDMYSGADRYDPEQDLEFQALSWYSGDEEVDDEEEEEGDANDTMKDNMAFVIRVFGVTAQGRSVALAIRSFTPHFYIKVDTRWTPGQTRALKERILSDQRINVIQVRSVSKKDFYGFRNDQQEAFMRIDFKSVKGMRFMASKLQKGLNGRGLSFAAGEISLYESNIEPMIRFMHIRDVLPAGWLRVARRDLSQCNESRCDASFGTNWMHVHALKQRQDSAPFLVASFDIECNSSHGDFPTPKKNYSKLAMELHNVYKQLPTSDEYAVKEFLGRCIKQALSSSPTSNLQTPISNIDGISKVHLKNPAAPLPAKLPLLIDDLYTAFASKKGQDIDPVNVLDGALPPVKGDEIIQIGITFGLYGAALKDDVEHRHIFVLGGCSSVTGATVHVCNNERELIVRWATFVGAMDPDVLVGYNIIGFDMEYIFRRAEELACQQQLLSLSSRLRYVASAYNETSLSSSALGDNVLKVIDMPGRVVMDLMKVVQRDHKLDSFKLDAVAEHFTGNKKNDVSPADIFRLQRGSDEDRAIIAAYCVQDCELVLRLAWRLEVMANNIGMANVCTVPLMYIFMRGQGIKIFSLVSKQCKLDNFLIPTAARLSSDQAAADVGYEGAIVLEPQAGIYMEPVSVLDYASLYPSSMISENLSHDSIVLDDKYANIPGVTYVAIEYDIYEHVGTSKVKVASKTCHFAQNVNGRKAVIPRILQELIGQRKATRKMALHKRVTFSDGSVVVGPMSGHTHITDSNGRIFPVTERDVVEEAYTDFQKAVLEGLQLAYKVTANSLYGTLGARTNQLYLKDLAACTTATGRSLILKAKAFVQKEFNARVIYGDSVAGYTPVLLRINSHTVIYETIDRLQARFGRSSWSTCAMEPGRETKSACELEGVEAWTEAGWTHVHRVIRHELAPSKSMVRVTTATAVVDVTDDHSLLRPNGDPVTPKSIMTGDALLHAPHPQWSSDGYPSLSVQEASIMGMFLGCRCDQEHGAKGFIHSYAMQVVESFMDQCTDAYPQIRWTISGPGREGLYILEPAPDQVFCQMGVFFNRFLTMMVSSGSFVVPQDVLASPSLRVKRAFLDGFHTSNPLCAMQSQLTAATVCALIEGLNATTPQQYVIAKDDRVDRSYQFKDRGLWHDADALGTVVSHHALPREKDGPTYVYDLTTGNNHFAAGVGKLIVHNTDSIFCIFKNVDEKTGEQLVGKDALRKSIETGIKASAAFKPHLKAPHDLEYEKTFFPFIILSKKRYVGNLYEHDTNKFDQKSMGIVLKRRDNANIVKVIYGGIIDIILNRQDVPASVAFLKTNLTHLVDGRSPIQELVITKSLRATYKDPEKIAHQVLAKRMGDRDEGNRPQANDRIPFVYIVNAKAVLQGERIEHPRYVQEKKLKIDYRFYIEHQIMKPVCQLYAIVLEQLPGYDKPTGFWKAQEKEWRAKYGGDVAKALEKVVALREKEAERLLFGRLLMDIDTESKGLRKMTAFFPRIP</sequence>
<gene>
    <name evidence="11" type="ORF">TSOC_000524</name>
</gene>
<dbReference type="InterPro" id="IPR006172">
    <property type="entry name" value="DNA-dir_DNA_pol_B"/>
</dbReference>
<dbReference type="InterPro" id="IPR043502">
    <property type="entry name" value="DNA/RNA_pol_sf"/>
</dbReference>
<dbReference type="GO" id="GO:0006287">
    <property type="term" value="P:base-excision repair, gap-filling"/>
    <property type="evidence" value="ECO:0007669"/>
    <property type="project" value="TreeGrafter"/>
</dbReference>
<dbReference type="GO" id="GO:0008296">
    <property type="term" value="F:3'-5'-DNA exonuclease activity"/>
    <property type="evidence" value="ECO:0007669"/>
    <property type="project" value="TreeGrafter"/>
</dbReference>
<evidence type="ECO:0000256" key="1">
    <source>
        <dbReference type="ARBA" id="ARBA00005755"/>
    </source>
</evidence>
<dbReference type="InterPro" id="IPR036397">
    <property type="entry name" value="RNaseH_sf"/>
</dbReference>
<dbReference type="Gene3D" id="3.30.342.10">
    <property type="entry name" value="DNA Polymerase, chain B, domain 1"/>
    <property type="match status" value="1"/>
</dbReference>
<dbReference type="SMART" id="SM00486">
    <property type="entry name" value="POLBc"/>
    <property type="match status" value="1"/>
</dbReference>
<dbReference type="PANTHER" id="PTHR10322:SF23">
    <property type="entry name" value="DNA POLYMERASE DELTA CATALYTIC SUBUNIT"/>
    <property type="match status" value="1"/>
</dbReference>
<comment type="similarity">
    <text evidence="1">Belongs to the DNA polymerase type-B family.</text>
</comment>
<dbReference type="SUPFAM" id="SSF56672">
    <property type="entry name" value="DNA/RNA polymerases"/>
    <property type="match status" value="1"/>
</dbReference>
<evidence type="ECO:0000256" key="5">
    <source>
        <dbReference type="ARBA" id="ARBA00022932"/>
    </source>
</evidence>
<feature type="domain" description="DNA-directed DNA polymerase family B exonuclease" evidence="10">
    <location>
        <begin position="345"/>
        <end position="503"/>
    </location>
</feature>
<proteinExistence type="inferred from homology"/>
<evidence type="ECO:0000259" key="9">
    <source>
        <dbReference type="Pfam" id="PF00136"/>
    </source>
</evidence>
<comment type="caution">
    <text evidence="11">The sequence shown here is derived from an EMBL/GenBank/DDBJ whole genome shotgun (WGS) entry which is preliminary data.</text>
</comment>
<dbReference type="Pfam" id="PF00136">
    <property type="entry name" value="DNA_pol_B"/>
    <property type="match status" value="3"/>
</dbReference>
<dbReference type="PRINTS" id="PR00106">
    <property type="entry name" value="DNAPOLB"/>
</dbReference>
<dbReference type="EMBL" id="PGGS01000007">
    <property type="protein sequence ID" value="PNH12525.1"/>
    <property type="molecule type" value="Genomic_DNA"/>
</dbReference>
<evidence type="ECO:0000256" key="4">
    <source>
        <dbReference type="ARBA" id="ARBA00022695"/>
    </source>
</evidence>
<dbReference type="Proteomes" id="UP000236333">
    <property type="component" value="Unassembled WGS sequence"/>
</dbReference>
<dbReference type="Gene3D" id="3.90.1600.10">
    <property type="entry name" value="Palm domain of DNA polymerase"/>
    <property type="match status" value="2"/>
</dbReference>
<dbReference type="InterPro" id="IPR023211">
    <property type="entry name" value="DNA_pol_palm_dom_sf"/>
</dbReference>
<dbReference type="SUPFAM" id="SSF51294">
    <property type="entry name" value="Hedgehog/intein (Hint) domain"/>
    <property type="match status" value="1"/>
</dbReference>
<dbReference type="InterPro" id="IPR012337">
    <property type="entry name" value="RNaseH-like_sf"/>
</dbReference>
<comment type="catalytic activity">
    <reaction evidence="8">
        <text>DNA(n) + a 2'-deoxyribonucleoside 5'-triphosphate = DNA(n+1) + diphosphate</text>
        <dbReference type="Rhea" id="RHEA:22508"/>
        <dbReference type="Rhea" id="RHEA-COMP:17339"/>
        <dbReference type="Rhea" id="RHEA-COMP:17340"/>
        <dbReference type="ChEBI" id="CHEBI:33019"/>
        <dbReference type="ChEBI" id="CHEBI:61560"/>
        <dbReference type="ChEBI" id="CHEBI:173112"/>
        <dbReference type="EC" id="2.7.7.7"/>
    </reaction>
</comment>
<evidence type="ECO:0000313" key="12">
    <source>
        <dbReference type="Proteomes" id="UP000236333"/>
    </source>
</evidence>